<feature type="transmembrane region" description="Helical" evidence="5">
    <location>
        <begin position="6"/>
        <end position="30"/>
    </location>
</feature>
<dbReference type="PANTHER" id="PTHR37422:SF17">
    <property type="entry name" value="O-ANTIGEN LIGASE"/>
    <property type="match status" value="1"/>
</dbReference>
<name>A0ABX1ZIT6_9BACL</name>
<comment type="subcellular location">
    <subcellularLocation>
        <location evidence="1">Membrane</location>
        <topology evidence="1">Multi-pass membrane protein</topology>
    </subcellularLocation>
</comment>
<evidence type="ECO:0000256" key="3">
    <source>
        <dbReference type="ARBA" id="ARBA00022989"/>
    </source>
</evidence>
<sequence>MLVATSISAVLLSGKILLLIVPLVLLIMVFCLNIRRFFFTLLLCMPSVEILNQLGVGFNGSIMLNAILSAYFIYISLLHILKNRVHFNTRKGVILAFAIYIAACIVSSIVAIDVFASVKELLKMLFYFCLILIIPDLIKEKSDMKIIINLLILSAVIPMCYGAFQLIAHQSPITAWIGGRTVIRITGGFTHSNHFAYFISLVGIIVFGKIITEKNKYMKLLYATFFGLILYEVVLTYSRTALMMLILTIVVMLVSRTKNKLTAILVISVLIGSLIFLFQKSELVQERFQDVFNIFSNINYLNNALNGDADTDSFAWRINLWIGSLLLLSDSLLFGFGLQNFVNISNKVISISIDAHNNYVKILVETGVIGFSSFMLVVYQMVKNQFINKKNNSFFYYKEASFLYLYIFLVSFIDPVINHTAIGFLFWTVYASQSRISFNK</sequence>
<dbReference type="Pfam" id="PF04932">
    <property type="entry name" value="Wzy_C"/>
    <property type="match status" value="1"/>
</dbReference>
<feature type="domain" description="O-antigen ligase-related" evidence="6">
    <location>
        <begin position="226"/>
        <end position="374"/>
    </location>
</feature>
<evidence type="ECO:0000259" key="6">
    <source>
        <dbReference type="Pfam" id="PF04932"/>
    </source>
</evidence>
<feature type="transmembrane region" description="Helical" evidence="5">
    <location>
        <begin position="261"/>
        <end position="278"/>
    </location>
</feature>
<gene>
    <name evidence="7" type="ORF">GC097_08270</name>
</gene>
<dbReference type="EMBL" id="WHNZ01000015">
    <property type="protein sequence ID" value="NOV00009.1"/>
    <property type="molecule type" value="Genomic_DNA"/>
</dbReference>
<keyword evidence="8" id="KW-1185">Reference proteome</keyword>
<evidence type="ECO:0000256" key="5">
    <source>
        <dbReference type="SAM" id="Phobius"/>
    </source>
</evidence>
<comment type="caution">
    <text evidence="7">The sequence shown here is derived from an EMBL/GenBank/DDBJ whole genome shotgun (WGS) entry which is preliminary data.</text>
</comment>
<dbReference type="InterPro" id="IPR051533">
    <property type="entry name" value="WaaL-like"/>
</dbReference>
<feature type="transmembrane region" description="Helical" evidence="5">
    <location>
        <begin position="150"/>
        <end position="168"/>
    </location>
</feature>
<evidence type="ECO:0000313" key="7">
    <source>
        <dbReference type="EMBL" id="NOV00009.1"/>
    </source>
</evidence>
<feature type="transmembrane region" description="Helical" evidence="5">
    <location>
        <begin position="194"/>
        <end position="212"/>
    </location>
</feature>
<feature type="transmembrane region" description="Helical" evidence="5">
    <location>
        <begin position="320"/>
        <end position="342"/>
    </location>
</feature>
<feature type="transmembrane region" description="Helical" evidence="5">
    <location>
        <begin position="362"/>
        <end position="382"/>
    </location>
</feature>
<evidence type="ECO:0000256" key="1">
    <source>
        <dbReference type="ARBA" id="ARBA00004141"/>
    </source>
</evidence>
<organism evidence="7 8">
    <name type="scientific">Paenibacillus planticolens</name>
    <dbReference type="NCBI Taxonomy" id="2654976"/>
    <lineage>
        <taxon>Bacteria</taxon>
        <taxon>Bacillati</taxon>
        <taxon>Bacillota</taxon>
        <taxon>Bacilli</taxon>
        <taxon>Bacillales</taxon>
        <taxon>Paenibacillaceae</taxon>
        <taxon>Paenibacillus</taxon>
    </lineage>
</organism>
<feature type="transmembrane region" description="Helical" evidence="5">
    <location>
        <begin position="121"/>
        <end position="138"/>
    </location>
</feature>
<reference evidence="7 8" key="1">
    <citation type="submission" date="2019-10" db="EMBL/GenBank/DDBJ databases">
        <title>Description of Paenibacillus pedi sp. nov.</title>
        <authorList>
            <person name="Carlier A."/>
            <person name="Qi S."/>
        </authorList>
    </citation>
    <scope>NUCLEOTIDE SEQUENCE [LARGE SCALE GENOMIC DNA]</scope>
    <source>
        <strain evidence="7 8">LMG 31457</strain>
    </source>
</reference>
<accession>A0ABX1ZIT6</accession>
<feature type="transmembrane region" description="Helical" evidence="5">
    <location>
        <begin position="62"/>
        <end position="81"/>
    </location>
</feature>
<protein>
    <recommendedName>
        <fullName evidence="6">O-antigen ligase-related domain-containing protein</fullName>
    </recommendedName>
</protein>
<dbReference type="PANTHER" id="PTHR37422">
    <property type="entry name" value="TEICHURONIC ACID BIOSYNTHESIS PROTEIN TUAE"/>
    <property type="match status" value="1"/>
</dbReference>
<feature type="transmembrane region" description="Helical" evidence="5">
    <location>
        <begin position="93"/>
        <end position="115"/>
    </location>
</feature>
<keyword evidence="4 5" id="KW-0472">Membrane</keyword>
<dbReference type="InterPro" id="IPR007016">
    <property type="entry name" value="O-antigen_ligase-rel_domated"/>
</dbReference>
<evidence type="ECO:0000256" key="4">
    <source>
        <dbReference type="ARBA" id="ARBA00023136"/>
    </source>
</evidence>
<dbReference type="Proteomes" id="UP000618579">
    <property type="component" value="Unassembled WGS sequence"/>
</dbReference>
<keyword evidence="3 5" id="KW-1133">Transmembrane helix</keyword>
<evidence type="ECO:0000313" key="8">
    <source>
        <dbReference type="Proteomes" id="UP000618579"/>
    </source>
</evidence>
<feature type="transmembrane region" description="Helical" evidence="5">
    <location>
        <begin position="224"/>
        <end position="255"/>
    </location>
</feature>
<evidence type="ECO:0000256" key="2">
    <source>
        <dbReference type="ARBA" id="ARBA00022692"/>
    </source>
</evidence>
<feature type="transmembrane region" description="Helical" evidence="5">
    <location>
        <begin position="403"/>
        <end position="430"/>
    </location>
</feature>
<keyword evidence="2 5" id="KW-0812">Transmembrane</keyword>
<proteinExistence type="predicted"/>